<proteinExistence type="predicted"/>
<evidence type="ECO:0000259" key="5">
    <source>
        <dbReference type="SMART" id="SM00829"/>
    </source>
</evidence>
<dbReference type="Proteomes" id="UP001371456">
    <property type="component" value="Unassembled WGS sequence"/>
</dbReference>
<evidence type="ECO:0000313" key="7">
    <source>
        <dbReference type="Proteomes" id="UP001371456"/>
    </source>
</evidence>
<evidence type="ECO:0000256" key="3">
    <source>
        <dbReference type="ARBA" id="ARBA00022833"/>
    </source>
</evidence>
<dbReference type="SMART" id="SM00829">
    <property type="entry name" value="PKS_ER"/>
    <property type="match status" value="1"/>
</dbReference>
<gene>
    <name evidence="6" type="ORF">RDI58_026050</name>
</gene>
<keyword evidence="2" id="KW-0479">Metal-binding</keyword>
<comment type="cofactor">
    <cofactor evidence="1">
        <name>Zn(2+)</name>
        <dbReference type="ChEBI" id="CHEBI:29105"/>
    </cofactor>
</comment>
<dbReference type="Gene3D" id="3.40.50.720">
    <property type="entry name" value="NAD(P)-binding Rossmann-like Domain"/>
    <property type="match status" value="3"/>
</dbReference>
<comment type="caution">
    <text evidence="6">The sequence shown here is derived from an EMBL/GenBank/DDBJ whole genome shotgun (WGS) entry which is preliminary data.</text>
</comment>
<dbReference type="FunFam" id="3.40.50.720:FF:000022">
    <property type="entry name" value="Cinnamyl alcohol dehydrogenase"/>
    <property type="match status" value="3"/>
</dbReference>
<dbReference type="Pfam" id="PF00107">
    <property type="entry name" value="ADH_zinc_N"/>
    <property type="match status" value="3"/>
</dbReference>
<dbReference type="InterPro" id="IPR020843">
    <property type="entry name" value="ER"/>
</dbReference>
<dbReference type="FunFam" id="3.90.180.10:FF:000100">
    <property type="entry name" value="Putative cinnamyl alcohol dehydrogenase 6"/>
    <property type="match status" value="1"/>
</dbReference>
<dbReference type="SUPFAM" id="SSF50129">
    <property type="entry name" value="GroES-like"/>
    <property type="match status" value="3"/>
</dbReference>
<dbReference type="InterPro" id="IPR013149">
    <property type="entry name" value="ADH-like_C"/>
</dbReference>
<dbReference type="CDD" id="cd05283">
    <property type="entry name" value="CAD1"/>
    <property type="match status" value="2"/>
</dbReference>
<feature type="domain" description="Enoyl reductase (ER)" evidence="5">
    <location>
        <begin position="219"/>
        <end position="537"/>
    </location>
</feature>
<dbReference type="InterPro" id="IPR011032">
    <property type="entry name" value="GroES-like_sf"/>
</dbReference>
<dbReference type="GO" id="GO:0046872">
    <property type="term" value="F:metal ion binding"/>
    <property type="evidence" value="ECO:0007669"/>
    <property type="project" value="UniProtKB-KW"/>
</dbReference>
<dbReference type="Pfam" id="PF08240">
    <property type="entry name" value="ADH_N"/>
    <property type="match status" value="2"/>
</dbReference>
<dbReference type="InterPro" id="IPR047109">
    <property type="entry name" value="CAD-like"/>
</dbReference>
<keyword evidence="7" id="KW-1185">Reference proteome</keyword>
<keyword evidence="3" id="KW-0862">Zinc</keyword>
<dbReference type="Gene3D" id="3.90.180.10">
    <property type="entry name" value="Medium-chain alcohol dehydrogenases, catalytic domain"/>
    <property type="match status" value="3"/>
</dbReference>
<reference evidence="6 7" key="1">
    <citation type="submission" date="2024-02" db="EMBL/GenBank/DDBJ databases">
        <title>de novo genome assembly of Solanum bulbocastanum strain 11H21.</title>
        <authorList>
            <person name="Hosaka A.J."/>
        </authorList>
    </citation>
    <scope>NUCLEOTIDE SEQUENCE [LARGE SCALE GENOMIC DNA]</scope>
    <source>
        <tissue evidence="6">Young leaves</tissue>
    </source>
</reference>
<dbReference type="InterPro" id="IPR036291">
    <property type="entry name" value="NAD(P)-bd_dom_sf"/>
</dbReference>
<sequence>MNGESLDILLYLGSCQKCDNCANDLENYCPKQIQTYGQMYIDGTMTYGGYSDIMVVDEHFAVRWPENLPMEAAPLLCAGITTYSPLKYYGLDKPGLNIGVVGLGGLGHMAVKFAKAFGANVTVISTSPSKKEEALQHLGADKFLLSNNPEQIQGAMNTLDGIIDTVSAVHPLLPYLGMLKPHGKHVIVGAIPQPLEMPVFPLILGRKTIAGSAMGGMKETQEMLDFAAKHNITPDVEVVAMDYVNTALERLVKSDVKHEIVGEVTEVGSKVEKFKLGDKAGVGCLVGSCRSCENCSNDIENYCSKGIATYSAMYHDGTPTYGGYSDIIVVDEHFVVRVPDSMPLAAAAPLLCAGITTYSPLRYFGLDKPGLHVGVVGLGGLGHVGVKFAKALGVKVTVISTSQSKQKEAIERLGADSFLISSDPDQLQAAMGTMDGILDTVAATHPILPLIGLLKTNGKLIMLGGVAKPLDLPVFPLLMGRKLVAGSGIGGMKETQEMIDFAAKHNITADIEVIPMDYVNTAMERLAKADVKYRFVIDVAKTLKPNEHEIVGEVTEVGSKVEKFTVGEKVAVGGYCGSCRSCEDCTSNLENYCSKGIATYNAIYNDGTPTYGGYSDMIVIDEHFVFHVPENLPLAAAAPLLCAGITMYSPLRYFGLDKPGLHIGVVGLGGLGHVGVKFAKAMGLKVTVISTSRRKQNEALERLGADSFLVSTDHDQLQAAIGTMDGILDTVSADHPLDPLIGLLKSHGKLIFLGAPDKPDLATNSNTNPCNLTKYRLAIPAFAA</sequence>
<dbReference type="GO" id="GO:0016616">
    <property type="term" value="F:oxidoreductase activity, acting on the CH-OH group of donors, NAD or NADP as acceptor"/>
    <property type="evidence" value="ECO:0007669"/>
    <property type="project" value="InterPro"/>
</dbReference>
<dbReference type="InterPro" id="IPR013154">
    <property type="entry name" value="ADH-like_N"/>
</dbReference>
<accession>A0AAN8SSC9</accession>
<evidence type="ECO:0000256" key="2">
    <source>
        <dbReference type="ARBA" id="ARBA00022723"/>
    </source>
</evidence>
<evidence type="ECO:0000313" key="6">
    <source>
        <dbReference type="EMBL" id="KAK6775049.1"/>
    </source>
</evidence>
<name>A0AAN8SSC9_SOLBU</name>
<protein>
    <recommendedName>
        <fullName evidence="5">Enoyl reductase (ER) domain-containing protein</fullName>
    </recommendedName>
</protein>
<dbReference type="AlphaFoldDB" id="A0AAN8SSC9"/>
<dbReference type="PANTHER" id="PTHR42683">
    <property type="entry name" value="ALDEHYDE REDUCTASE"/>
    <property type="match status" value="1"/>
</dbReference>
<keyword evidence="4" id="KW-0560">Oxidoreductase</keyword>
<organism evidence="6 7">
    <name type="scientific">Solanum bulbocastanum</name>
    <name type="common">Wild potato</name>
    <dbReference type="NCBI Taxonomy" id="147425"/>
    <lineage>
        <taxon>Eukaryota</taxon>
        <taxon>Viridiplantae</taxon>
        <taxon>Streptophyta</taxon>
        <taxon>Embryophyta</taxon>
        <taxon>Tracheophyta</taxon>
        <taxon>Spermatophyta</taxon>
        <taxon>Magnoliopsida</taxon>
        <taxon>eudicotyledons</taxon>
        <taxon>Gunneridae</taxon>
        <taxon>Pentapetalae</taxon>
        <taxon>asterids</taxon>
        <taxon>lamiids</taxon>
        <taxon>Solanales</taxon>
        <taxon>Solanaceae</taxon>
        <taxon>Solanoideae</taxon>
        <taxon>Solaneae</taxon>
        <taxon>Solanum</taxon>
    </lineage>
</organism>
<evidence type="ECO:0000256" key="1">
    <source>
        <dbReference type="ARBA" id="ARBA00001947"/>
    </source>
</evidence>
<dbReference type="SUPFAM" id="SSF51735">
    <property type="entry name" value="NAD(P)-binding Rossmann-fold domains"/>
    <property type="match status" value="3"/>
</dbReference>
<evidence type="ECO:0000256" key="4">
    <source>
        <dbReference type="ARBA" id="ARBA00023002"/>
    </source>
</evidence>
<dbReference type="EMBL" id="JBANQN010000011">
    <property type="protein sequence ID" value="KAK6775049.1"/>
    <property type="molecule type" value="Genomic_DNA"/>
</dbReference>